<accession>A0A978VFG5</accession>
<reference evidence="2" key="1">
    <citation type="journal article" date="2021" name="Front. Plant Sci.">
        <title>Chromosome-Scale Genome Assembly for Chinese Sour Jujube and Insights Into Its Genome Evolution and Domestication Signature.</title>
        <authorList>
            <person name="Shen L.-Y."/>
            <person name="Luo H."/>
            <person name="Wang X.-L."/>
            <person name="Wang X.-M."/>
            <person name="Qiu X.-J."/>
            <person name="Liu H."/>
            <person name="Zhou S.-S."/>
            <person name="Jia K.-H."/>
            <person name="Nie S."/>
            <person name="Bao Y.-T."/>
            <person name="Zhang R.-G."/>
            <person name="Yun Q.-Z."/>
            <person name="Chai Y.-H."/>
            <person name="Lu J.-Y."/>
            <person name="Li Y."/>
            <person name="Zhao S.-W."/>
            <person name="Mao J.-F."/>
            <person name="Jia S.-G."/>
            <person name="Mao Y.-M."/>
        </authorList>
    </citation>
    <scope>NUCLEOTIDE SEQUENCE</scope>
    <source>
        <strain evidence="2">AT0</strain>
        <tissue evidence="2">Leaf</tissue>
    </source>
</reference>
<protein>
    <submittedName>
        <fullName evidence="2">Uncharacterized protein</fullName>
    </submittedName>
</protein>
<evidence type="ECO:0000313" key="2">
    <source>
        <dbReference type="EMBL" id="KAH7529104.1"/>
    </source>
</evidence>
<dbReference type="SUPFAM" id="SSF57850">
    <property type="entry name" value="RING/U-box"/>
    <property type="match status" value="1"/>
</dbReference>
<sequence>MGIAPVTDKILPANDNDNDDDDDYYDYDNEDMAELDDEAWEPKFEPANRVSIEELGKVKVEEGLKEEAVCCSVCFDDYETECEAARLPCSHLFMEIVLLSGSKIANYVPYIDFR</sequence>
<evidence type="ECO:0000256" key="1">
    <source>
        <dbReference type="SAM" id="MobiDB-lite"/>
    </source>
</evidence>
<name>A0A978VFG5_ZIZJJ</name>
<dbReference type="Proteomes" id="UP000813462">
    <property type="component" value="Unassembled WGS sequence"/>
</dbReference>
<dbReference type="InterPro" id="IPR013083">
    <property type="entry name" value="Znf_RING/FYVE/PHD"/>
</dbReference>
<dbReference type="EMBL" id="JAEACU010000005">
    <property type="protein sequence ID" value="KAH7529104.1"/>
    <property type="molecule type" value="Genomic_DNA"/>
</dbReference>
<gene>
    <name evidence="2" type="ORF">FEM48_Zijuj05G0149000</name>
</gene>
<dbReference type="AlphaFoldDB" id="A0A978VFG5"/>
<comment type="caution">
    <text evidence="2">The sequence shown here is derived from an EMBL/GenBank/DDBJ whole genome shotgun (WGS) entry which is preliminary data.</text>
</comment>
<evidence type="ECO:0000313" key="3">
    <source>
        <dbReference type="Proteomes" id="UP000813462"/>
    </source>
</evidence>
<organism evidence="2 3">
    <name type="scientific">Ziziphus jujuba var. spinosa</name>
    <dbReference type="NCBI Taxonomy" id="714518"/>
    <lineage>
        <taxon>Eukaryota</taxon>
        <taxon>Viridiplantae</taxon>
        <taxon>Streptophyta</taxon>
        <taxon>Embryophyta</taxon>
        <taxon>Tracheophyta</taxon>
        <taxon>Spermatophyta</taxon>
        <taxon>Magnoliopsida</taxon>
        <taxon>eudicotyledons</taxon>
        <taxon>Gunneridae</taxon>
        <taxon>Pentapetalae</taxon>
        <taxon>rosids</taxon>
        <taxon>fabids</taxon>
        <taxon>Rosales</taxon>
        <taxon>Rhamnaceae</taxon>
        <taxon>Paliureae</taxon>
        <taxon>Ziziphus</taxon>
    </lineage>
</organism>
<dbReference type="Gene3D" id="3.30.40.10">
    <property type="entry name" value="Zinc/RING finger domain, C3HC4 (zinc finger)"/>
    <property type="match status" value="1"/>
</dbReference>
<proteinExistence type="predicted"/>
<feature type="region of interest" description="Disordered" evidence="1">
    <location>
        <begin position="1"/>
        <end position="22"/>
    </location>
</feature>